<dbReference type="InterPro" id="IPR019060">
    <property type="entry name" value="DUF2382"/>
</dbReference>
<dbReference type="Proteomes" id="UP000753908">
    <property type="component" value="Unassembled WGS sequence"/>
</dbReference>
<protein>
    <submittedName>
        <fullName evidence="2">DUF2382 domain-containing protein</fullName>
    </submittedName>
</protein>
<name>A0A951PMF6_9CYAN</name>
<evidence type="ECO:0000259" key="1">
    <source>
        <dbReference type="Pfam" id="PF09557"/>
    </source>
</evidence>
<dbReference type="Pfam" id="PF09557">
    <property type="entry name" value="DUF2382"/>
    <property type="match status" value="1"/>
</dbReference>
<evidence type="ECO:0000313" key="2">
    <source>
        <dbReference type="EMBL" id="MBW4546291.1"/>
    </source>
</evidence>
<accession>A0A951PMF6</accession>
<proteinExistence type="predicted"/>
<dbReference type="AlphaFoldDB" id="A0A951PMF6"/>
<sequence>MIDDPDLGEVVEEEIVRLLEERLVINRSKRKIGEVVVRKEIETRIVEVPVQREKLIIEQVGSETIQLAEIDLGHGEVTGVELRDASRSDSAVPQLAVPTSDIRPTVTGEFLSPKAASNLLEAIALQGRHGCAKVRVELVLDNPELQETYQKMFDRCSRQ</sequence>
<comment type="caution">
    <text evidence="2">The sequence shown here is derived from an EMBL/GenBank/DDBJ whole genome shotgun (WGS) entry which is preliminary data.</text>
</comment>
<dbReference type="EMBL" id="JAHHIF010000023">
    <property type="protein sequence ID" value="MBW4546291.1"/>
    <property type="molecule type" value="Genomic_DNA"/>
</dbReference>
<reference evidence="2" key="2">
    <citation type="journal article" date="2022" name="Microbiol. Resour. Announc.">
        <title>Metagenome Sequencing to Explore Phylogenomics of Terrestrial Cyanobacteria.</title>
        <authorList>
            <person name="Ward R.D."/>
            <person name="Stajich J.E."/>
            <person name="Johansen J.R."/>
            <person name="Huntemann M."/>
            <person name="Clum A."/>
            <person name="Foster B."/>
            <person name="Foster B."/>
            <person name="Roux S."/>
            <person name="Palaniappan K."/>
            <person name="Varghese N."/>
            <person name="Mukherjee S."/>
            <person name="Reddy T.B.K."/>
            <person name="Daum C."/>
            <person name="Copeland A."/>
            <person name="Chen I.A."/>
            <person name="Ivanova N.N."/>
            <person name="Kyrpides N.C."/>
            <person name="Shapiro N."/>
            <person name="Eloe-Fadrosh E.A."/>
            <person name="Pietrasiak N."/>
        </authorList>
    </citation>
    <scope>NUCLEOTIDE SEQUENCE</scope>
    <source>
        <strain evidence="2">CPER-KK1</strain>
    </source>
</reference>
<reference evidence="2" key="1">
    <citation type="submission" date="2021-05" db="EMBL/GenBank/DDBJ databases">
        <authorList>
            <person name="Pietrasiak N."/>
            <person name="Ward R."/>
            <person name="Stajich J.E."/>
            <person name="Kurbessoian T."/>
        </authorList>
    </citation>
    <scope>NUCLEOTIDE SEQUENCE</scope>
    <source>
        <strain evidence="2">CPER-KK1</strain>
    </source>
</reference>
<organism evidence="2 3">
    <name type="scientific">Symplocastrum torsivum CPER-KK1</name>
    <dbReference type="NCBI Taxonomy" id="450513"/>
    <lineage>
        <taxon>Bacteria</taxon>
        <taxon>Bacillati</taxon>
        <taxon>Cyanobacteriota</taxon>
        <taxon>Cyanophyceae</taxon>
        <taxon>Oscillatoriophycideae</taxon>
        <taxon>Oscillatoriales</taxon>
        <taxon>Microcoleaceae</taxon>
        <taxon>Symplocastrum</taxon>
    </lineage>
</organism>
<feature type="domain" description="DUF2382" evidence="1">
    <location>
        <begin position="17"/>
        <end position="83"/>
    </location>
</feature>
<gene>
    <name evidence="2" type="ORF">KME25_17875</name>
</gene>
<evidence type="ECO:0000313" key="3">
    <source>
        <dbReference type="Proteomes" id="UP000753908"/>
    </source>
</evidence>